<dbReference type="Proteomes" id="UP000036406">
    <property type="component" value="Chromosome"/>
</dbReference>
<dbReference type="KEGG" id="mpq:ABA45_03935"/>
<organism evidence="2 3">
    <name type="scientific">Marinobacter psychrophilus</name>
    <dbReference type="NCBI Taxonomy" id="330734"/>
    <lineage>
        <taxon>Bacteria</taxon>
        <taxon>Pseudomonadati</taxon>
        <taxon>Pseudomonadota</taxon>
        <taxon>Gammaproteobacteria</taxon>
        <taxon>Pseudomonadales</taxon>
        <taxon>Marinobacteraceae</taxon>
        <taxon>Marinobacter</taxon>
    </lineage>
</organism>
<gene>
    <name evidence="2" type="ORF">ABA45_03935</name>
</gene>
<evidence type="ECO:0000256" key="1">
    <source>
        <dbReference type="SAM" id="MobiDB-lite"/>
    </source>
</evidence>
<feature type="region of interest" description="Disordered" evidence="1">
    <location>
        <begin position="94"/>
        <end position="132"/>
    </location>
</feature>
<dbReference type="EMBL" id="CP011494">
    <property type="protein sequence ID" value="AKO51677.1"/>
    <property type="molecule type" value="Genomic_DNA"/>
</dbReference>
<accession>A0A0H4I9F1</accession>
<protein>
    <submittedName>
        <fullName evidence="2">2-isopropylmalate synthase</fullName>
    </submittedName>
</protein>
<evidence type="ECO:0000313" key="2">
    <source>
        <dbReference type="EMBL" id="AKO51677.1"/>
    </source>
</evidence>
<dbReference type="PATRIC" id="fig|330734.3.peg.843"/>
<keyword evidence="3" id="KW-1185">Reference proteome</keyword>
<feature type="region of interest" description="Disordered" evidence="1">
    <location>
        <begin position="49"/>
        <end position="79"/>
    </location>
</feature>
<name>A0A0H4I9F1_9GAMM</name>
<dbReference type="RefSeq" id="WP_048384403.1">
    <property type="nucleotide sequence ID" value="NZ_CP011494.1"/>
</dbReference>
<dbReference type="STRING" id="330734.ABA45_03935"/>
<sequence length="306" mass="32823">MRTHEVERQFYLAMSGVQLWYAREPLPGAAPSPEFVFPLERALTTPVLPMPAGNPATPVHAPSSAHLPKAKPLRRADPAAAARIADLQSLMKAEKTEAPQPDRPPKPIEDVSISTRLAPDPTPAPITDASPPVKIAPVPAALSPSIRHPDPLVPPADPLKVTLALWQGRDVSLIAALSNDASVKLQQALAHNILRSLGEKESSECVTVNWPVFNNLLVPGNQSQDLVGVLKPILSGLGAQHLIVLGANADDHLSADHAGGAVPSWLAEALPTLKQPLMAFRFSLAELAAQPQYKRDLWSAIREWVN</sequence>
<proteinExistence type="predicted"/>
<reference evidence="2 3" key="1">
    <citation type="submission" date="2015-05" db="EMBL/GenBank/DDBJ databases">
        <title>Complete genome of Marinobacter psychrophilus strain 20041T isolated from sea-ice of the Canadian Basin.</title>
        <authorList>
            <person name="Song L."/>
            <person name="Ren L."/>
            <person name="Yu Y."/>
            <person name="Wang X."/>
        </authorList>
    </citation>
    <scope>NUCLEOTIDE SEQUENCE [LARGE SCALE GENOMIC DNA]</scope>
    <source>
        <strain evidence="2 3">20041</strain>
    </source>
</reference>
<dbReference type="AlphaFoldDB" id="A0A0H4I9F1"/>
<evidence type="ECO:0000313" key="3">
    <source>
        <dbReference type="Proteomes" id="UP000036406"/>
    </source>
</evidence>